<accession>A0A9X2ED78</accession>
<evidence type="ECO:0000256" key="4">
    <source>
        <dbReference type="ARBA" id="ARBA00022827"/>
    </source>
</evidence>
<evidence type="ECO:0000313" key="8">
    <source>
        <dbReference type="Proteomes" id="UP001139157"/>
    </source>
</evidence>
<dbReference type="EMBL" id="JAMRXG010000021">
    <property type="protein sequence ID" value="MCM6778309.1"/>
    <property type="molecule type" value="Genomic_DNA"/>
</dbReference>
<organism evidence="7 8">
    <name type="scientific">Nocardia pulmonis</name>
    <dbReference type="NCBI Taxonomy" id="2951408"/>
    <lineage>
        <taxon>Bacteria</taxon>
        <taxon>Bacillati</taxon>
        <taxon>Actinomycetota</taxon>
        <taxon>Actinomycetes</taxon>
        <taxon>Mycobacteriales</taxon>
        <taxon>Nocardiaceae</taxon>
        <taxon>Nocardia</taxon>
    </lineage>
</organism>
<dbReference type="SUPFAM" id="SSF51905">
    <property type="entry name" value="FAD/NAD(P)-binding domain"/>
    <property type="match status" value="1"/>
</dbReference>
<dbReference type="InterPro" id="IPR051169">
    <property type="entry name" value="NADH-Q_oxidoreductase"/>
</dbReference>
<reference evidence="7" key="1">
    <citation type="submission" date="2022-06" db="EMBL/GenBank/DDBJ databases">
        <title>Novel species in genus nocardia.</title>
        <authorList>
            <person name="Li F."/>
        </authorList>
    </citation>
    <scope>NUCLEOTIDE SEQUENCE</scope>
    <source>
        <strain evidence="7">CDC141</strain>
    </source>
</reference>
<sequence length="384" mass="40981">MSTTATHRVVVLGAGYTGMLATIQLAHRTRRHDVRIILVNPSDRFTERLRMHQLAAGQTLGDHRIPELLAGTGVEFRRAAATVIDPATRLVTLDDGATLAYDTLIYALGSKADTDLVPGASDHAWILDDPRSAHRFGQRLAELDATGGAVTVVGGGLTGIEAATEIAESHPKLAVTLIATAEPGSMMGPRARAHLERALDRLAVVRKVGVRATKVLPDAVRLDTGEVVRSDITLWTAGTRVPELAAAAGIDTDATGSVVTDATLRSVSHPDVYAVGDAAAIQQPWGRIHGTCQSGLPTAAYVAAAIARRLRGKSVRPFRFNYFHQPVSLGRADAVIQFTHGDDTPARWYLKGRAAVFYKATVSASPLPIFGLSRRVTVPVKLRP</sequence>
<keyword evidence="5" id="KW-0560">Oxidoreductase</keyword>
<dbReference type="PANTHER" id="PTHR42913">
    <property type="entry name" value="APOPTOSIS-INDUCING FACTOR 1"/>
    <property type="match status" value="1"/>
</dbReference>
<comment type="cofactor">
    <cofactor evidence="1">
        <name>FAD</name>
        <dbReference type="ChEBI" id="CHEBI:57692"/>
    </cofactor>
</comment>
<comment type="caution">
    <text evidence="7">The sequence shown here is derived from an EMBL/GenBank/DDBJ whole genome shotgun (WGS) entry which is preliminary data.</text>
</comment>
<evidence type="ECO:0000259" key="6">
    <source>
        <dbReference type="Pfam" id="PF07992"/>
    </source>
</evidence>
<keyword evidence="3" id="KW-0285">Flavoprotein</keyword>
<evidence type="ECO:0000256" key="2">
    <source>
        <dbReference type="ARBA" id="ARBA00005272"/>
    </source>
</evidence>
<evidence type="ECO:0000256" key="5">
    <source>
        <dbReference type="ARBA" id="ARBA00023002"/>
    </source>
</evidence>
<dbReference type="Proteomes" id="UP001139157">
    <property type="component" value="Unassembled WGS sequence"/>
</dbReference>
<dbReference type="AlphaFoldDB" id="A0A9X2ED78"/>
<name>A0A9X2ED78_9NOCA</name>
<keyword evidence="4" id="KW-0274">FAD</keyword>
<dbReference type="Pfam" id="PF07992">
    <property type="entry name" value="Pyr_redox_2"/>
    <property type="match status" value="1"/>
</dbReference>
<dbReference type="GO" id="GO:0003955">
    <property type="term" value="F:NAD(P)H dehydrogenase (quinone) activity"/>
    <property type="evidence" value="ECO:0007669"/>
    <property type="project" value="TreeGrafter"/>
</dbReference>
<keyword evidence="8" id="KW-1185">Reference proteome</keyword>
<dbReference type="PRINTS" id="PR00469">
    <property type="entry name" value="PNDRDTASEII"/>
</dbReference>
<feature type="domain" description="FAD/NAD(P)-binding" evidence="6">
    <location>
        <begin position="8"/>
        <end position="294"/>
    </location>
</feature>
<proteinExistence type="inferred from homology"/>
<dbReference type="GO" id="GO:0019646">
    <property type="term" value="P:aerobic electron transport chain"/>
    <property type="evidence" value="ECO:0007669"/>
    <property type="project" value="TreeGrafter"/>
</dbReference>
<dbReference type="Gene3D" id="3.50.50.100">
    <property type="match status" value="1"/>
</dbReference>
<evidence type="ECO:0000313" key="7">
    <source>
        <dbReference type="EMBL" id="MCM6778309.1"/>
    </source>
</evidence>
<comment type="similarity">
    <text evidence="2">Belongs to the NADH dehydrogenase family.</text>
</comment>
<evidence type="ECO:0000256" key="1">
    <source>
        <dbReference type="ARBA" id="ARBA00001974"/>
    </source>
</evidence>
<dbReference type="PANTHER" id="PTHR42913:SF3">
    <property type="entry name" value="64 KDA MITOCHONDRIAL NADH DEHYDROGENASE (EUROFUNG)"/>
    <property type="match status" value="1"/>
</dbReference>
<dbReference type="RefSeq" id="WP_251917801.1">
    <property type="nucleotide sequence ID" value="NZ_JAMRXG010000021.1"/>
</dbReference>
<dbReference type="InterPro" id="IPR023753">
    <property type="entry name" value="FAD/NAD-binding_dom"/>
</dbReference>
<dbReference type="InterPro" id="IPR036188">
    <property type="entry name" value="FAD/NAD-bd_sf"/>
</dbReference>
<dbReference type="PRINTS" id="PR00368">
    <property type="entry name" value="FADPNR"/>
</dbReference>
<gene>
    <name evidence="7" type="ORF">NDR86_32960</name>
</gene>
<protein>
    <submittedName>
        <fullName evidence="7">FAD-dependent oxidoreductase</fullName>
    </submittedName>
</protein>
<evidence type="ECO:0000256" key="3">
    <source>
        <dbReference type="ARBA" id="ARBA00022630"/>
    </source>
</evidence>